<dbReference type="CDD" id="cd00267">
    <property type="entry name" value="ABC_ATPase"/>
    <property type="match status" value="1"/>
</dbReference>
<dbReference type="PROSITE" id="PS51257">
    <property type="entry name" value="PROKAR_LIPOPROTEIN"/>
    <property type="match status" value="1"/>
</dbReference>
<keyword evidence="1" id="KW-1133">Transmembrane helix</keyword>
<feature type="transmembrane region" description="Helical" evidence="1">
    <location>
        <begin position="13"/>
        <end position="36"/>
    </location>
</feature>
<organism evidence="2 3">
    <name type="scientific">Bdellovibrio svalbardensis</name>
    <dbReference type="NCBI Taxonomy" id="2972972"/>
    <lineage>
        <taxon>Bacteria</taxon>
        <taxon>Pseudomonadati</taxon>
        <taxon>Bdellovibrionota</taxon>
        <taxon>Bdellovibrionia</taxon>
        <taxon>Bdellovibrionales</taxon>
        <taxon>Pseudobdellovibrionaceae</taxon>
        <taxon>Bdellovibrio</taxon>
    </lineage>
</organism>
<feature type="transmembrane region" description="Helical" evidence="1">
    <location>
        <begin position="150"/>
        <end position="167"/>
    </location>
</feature>
<evidence type="ECO:0000313" key="3">
    <source>
        <dbReference type="Proteomes" id="UP001152321"/>
    </source>
</evidence>
<dbReference type="InterPro" id="IPR027417">
    <property type="entry name" value="P-loop_NTPase"/>
</dbReference>
<feature type="transmembrane region" description="Helical" evidence="1">
    <location>
        <begin position="234"/>
        <end position="256"/>
    </location>
</feature>
<dbReference type="RefSeq" id="WP_277578213.1">
    <property type="nucleotide sequence ID" value="NZ_JANRMI010000003.1"/>
</dbReference>
<keyword evidence="1" id="KW-0812">Transmembrane</keyword>
<evidence type="ECO:0000313" key="2">
    <source>
        <dbReference type="EMBL" id="MDG0816735.1"/>
    </source>
</evidence>
<gene>
    <name evidence="2" type="ORF">NWE73_10195</name>
</gene>
<sequence>MIKIVFNLLNKKFIFTMFALITIQQILVAMGTACLSLSGQNLNKPTHFVLFITGFLILSILPHFVTIFLRKTEMQGYFQAYYSFIELRLLKFAGSAKIWPNHQQKEKYQTAIGPEAENYLTAIAFSIFDIFLFLLTIALNILAISLVVDSRFILAFAVSAIVSYWVFSRLSSSIDQLIEREQENKMRFLSYLLKSWDNVFLKNSQINQKYISKLEGHFEQTYELIGKANFQTELLVLILTIASCLPVFVLIIYLTVTHLQDASYLAGLMVTIPKQISILSNYRSVFQQVTNLNTFTTRFRSYWESSHLTESDLSGRIKPEKIRLNGQAFDSVEQLIKDLDTTKKGRILITGNNGAGKSTLLVHLNAFLPESFYLPSSPSLEIGDQLGSESTGERILKHLEFVANNPTPVLLLDEWDANLDNTNKELINERIDQLARQSLVLEVRHRS</sequence>
<evidence type="ECO:0000256" key="1">
    <source>
        <dbReference type="SAM" id="Phobius"/>
    </source>
</evidence>
<feature type="transmembrane region" description="Helical" evidence="1">
    <location>
        <begin position="48"/>
        <end position="69"/>
    </location>
</feature>
<name>A0ABT6DIS9_9BACT</name>
<protein>
    <recommendedName>
        <fullName evidence="4">ABC transmembrane type-1 domain-containing protein</fullName>
    </recommendedName>
</protein>
<accession>A0ABT6DIS9</accession>
<evidence type="ECO:0008006" key="4">
    <source>
        <dbReference type="Google" id="ProtNLM"/>
    </source>
</evidence>
<keyword evidence="3" id="KW-1185">Reference proteome</keyword>
<dbReference type="Gene3D" id="3.40.50.300">
    <property type="entry name" value="P-loop containing nucleotide triphosphate hydrolases"/>
    <property type="match status" value="1"/>
</dbReference>
<reference evidence="2" key="1">
    <citation type="submission" date="2022-08" db="EMBL/GenBank/DDBJ databases">
        <title>Novel Bdellovibrio Species Isolated from Svalbard: Designation Bdellovibrio svalbardensis.</title>
        <authorList>
            <person name="Mitchell R.J."/>
            <person name="Choi S.Y."/>
        </authorList>
    </citation>
    <scope>NUCLEOTIDE SEQUENCE</scope>
    <source>
        <strain evidence="2">PAP01</strain>
    </source>
</reference>
<dbReference type="Proteomes" id="UP001152321">
    <property type="component" value="Unassembled WGS sequence"/>
</dbReference>
<dbReference type="SUPFAM" id="SSF52540">
    <property type="entry name" value="P-loop containing nucleoside triphosphate hydrolases"/>
    <property type="match status" value="1"/>
</dbReference>
<comment type="caution">
    <text evidence="2">The sequence shown here is derived from an EMBL/GenBank/DDBJ whole genome shotgun (WGS) entry which is preliminary data.</text>
</comment>
<keyword evidence="1" id="KW-0472">Membrane</keyword>
<dbReference type="EMBL" id="JANRMI010000003">
    <property type="protein sequence ID" value="MDG0816735.1"/>
    <property type="molecule type" value="Genomic_DNA"/>
</dbReference>
<proteinExistence type="predicted"/>
<feature type="transmembrane region" description="Helical" evidence="1">
    <location>
        <begin position="119"/>
        <end position="144"/>
    </location>
</feature>